<name>A0A7M1STW8_9MICO</name>
<reference evidence="1 2" key="1">
    <citation type="submission" date="2020-10" db="EMBL/GenBank/DDBJ databases">
        <title>Haloactinobacterium sp. RN3S43, a bacterium isolated from saline soil.</title>
        <authorList>
            <person name="Sun J.-Q."/>
        </authorList>
    </citation>
    <scope>NUCLEOTIDE SEQUENCE [LARGE SCALE GENOMIC DNA]</scope>
    <source>
        <strain evidence="1 2">RN3S43</strain>
    </source>
</reference>
<sequence length="277" mass="29719">MSASSPTFDVRAYVREPVDLRPDQLDLEAMANLPALVAGAVGHLWSVERTILDLMRDLLVTPTHAEARVTAFLGTWAYEQFWITESLAAVLRLGEEPTDPPDSGLGALRRIWDERVRPTVDAVRTNLLGSDVVAAHMVTGWLNTAVVALAYERLGAIAPRLRPLTAAVAPIKSRHLAFYEDEARARLSGSAGALRLARRTVTRWQWPGVRYCGHDAAAGPVRTLLADPAARPGVRAVDAGVAALTGLGDTAPLRVALGGFVKRSPVGGTARASTRVQ</sequence>
<accession>A0A7M1STW8</accession>
<dbReference type="AlphaFoldDB" id="A0A7M1STW8"/>
<proteinExistence type="predicted"/>
<protein>
    <submittedName>
        <fullName evidence="1">Uncharacterized protein</fullName>
    </submittedName>
</protein>
<dbReference type="RefSeq" id="WP_193497592.1">
    <property type="nucleotide sequence ID" value="NZ_CP063169.1"/>
</dbReference>
<keyword evidence="2" id="KW-1185">Reference proteome</keyword>
<evidence type="ECO:0000313" key="2">
    <source>
        <dbReference type="Proteomes" id="UP000593758"/>
    </source>
</evidence>
<dbReference type="KEGG" id="halt:IM660_00950"/>
<evidence type="ECO:0000313" key="1">
    <source>
        <dbReference type="EMBL" id="QOR70921.1"/>
    </source>
</evidence>
<gene>
    <name evidence="1" type="ORF">IM660_00950</name>
</gene>
<dbReference type="EMBL" id="CP063169">
    <property type="protein sequence ID" value="QOR70921.1"/>
    <property type="molecule type" value="Genomic_DNA"/>
</dbReference>
<organism evidence="1 2">
    <name type="scientific">Ruania alkalisoli</name>
    <dbReference type="NCBI Taxonomy" id="2779775"/>
    <lineage>
        <taxon>Bacteria</taxon>
        <taxon>Bacillati</taxon>
        <taxon>Actinomycetota</taxon>
        <taxon>Actinomycetes</taxon>
        <taxon>Micrococcales</taxon>
        <taxon>Ruaniaceae</taxon>
        <taxon>Ruania</taxon>
    </lineage>
</organism>
<dbReference type="Proteomes" id="UP000593758">
    <property type="component" value="Chromosome"/>
</dbReference>